<protein>
    <submittedName>
        <fullName evidence="1">Uncharacterized protein</fullName>
    </submittedName>
</protein>
<sequence>MCSLGRRRCACYYYYVHRWRVPDASRHDDNVIASVTHTFTRKHGTRTSIMDTISVVHEERKRVVPILSIKPFASRTTIPTGHPFLRQPFPPPPRGGARTPQIRSKYLHRTFTLFPHDYRVLSSRILRAVD</sequence>
<organism evidence="1">
    <name type="scientific">Sipha flava</name>
    <name type="common">yellow sugarcane aphid</name>
    <dbReference type="NCBI Taxonomy" id="143950"/>
    <lineage>
        <taxon>Eukaryota</taxon>
        <taxon>Metazoa</taxon>
        <taxon>Ecdysozoa</taxon>
        <taxon>Arthropoda</taxon>
        <taxon>Hexapoda</taxon>
        <taxon>Insecta</taxon>
        <taxon>Pterygota</taxon>
        <taxon>Neoptera</taxon>
        <taxon>Paraneoptera</taxon>
        <taxon>Hemiptera</taxon>
        <taxon>Sternorrhyncha</taxon>
        <taxon>Aphidomorpha</taxon>
        <taxon>Aphidoidea</taxon>
        <taxon>Aphididae</taxon>
        <taxon>Sipha</taxon>
    </lineage>
</organism>
<dbReference type="AlphaFoldDB" id="A0A2S2QZF6"/>
<dbReference type="EMBL" id="GGMS01013928">
    <property type="protein sequence ID" value="MBY83131.1"/>
    <property type="molecule type" value="Transcribed_RNA"/>
</dbReference>
<reference evidence="1" key="1">
    <citation type="submission" date="2018-04" db="EMBL/GenBank/DDBJ databases">
        <title>Transcriptome assembly of Sipha flava.</title>
        <authorList>
            <person name="Scully E.D."/>
            <person name="Geib S.M."/>
            <person name="Palmer N.A."/>
            <person name="Koch K."/>
            <person name="Bradshaw J."/>
            <person name="Heng-Moss T."/>
            <person name="Sarath G."/>
        </authorList>
    </citation>
    <scope>NUCLEOTIDE SEQUENCE</scope>
</reference>
<accession>A0A2S2QZF6</accession>
<proteinExistence type="predicted"/>
<name>A0A2S2QZF6_9HEMI</name>
<gene>
    <name evidence="1" type="ORF">g.154118</name>
</gene>
<evidence type="ECO:0000313" key="1">
    <source>
        <dbReference type="EMBL" id="MBY83131.1"/>
    </source>
</evidence>